<evidence type="ECO:0000313" key="2">
    <source>
        <dbReference type="Proteomes" id="UP000052268"/>
    </source>
</evidence>
<gene>
    <name evidence="1" type="ORF">V474_23105</name>
</gene>
<dbReference type="Proteomes" id="UP000052268">
    <property type="component" value="Unassembled WGS sequence"/>
</dbReference>
<comment type="caution">
    <text evidence="1">The sequence shown here is derived from an EMBL/GenBank/DDBJ whole genome shotgun (WGS) entry which is preliminary data.</text>
</comment>
<proteinExistence type="predicted"/>
<dbReference type="RefSeq" id="WP_059152528.1">
    <property type="nucleotide sequence ID" value="NZ_KQ130455.1"/>
</dbReference>
<protein>
    <submittedName>
        <fullName evidence="1">Uncharacterized protein</fullName>
    </submittedName>
</protein>
<organism evidence="1 2">
    <name type="scientific">Novosphingobium barchaimii LL02</name>
    <dbReference type="NCBI Taxonomy" id="1114963"/>
    <lineage>
        <taxon>Bacteria</taxon>
        <taxon>Pseudomonadati</taxon>
        <taxon>Pseudomonadota</taxon>
        <taxon>Alphaproteobacteria</taxon>
        <taxon>Sphingomonadales</taxon>
        <taxon>Sphingomonadaceae</taxon>
        <taxon>Novosphingobium</taxon>
    </lineage>
</organism>
<dbReference type="PATRIC" id="fig|1114963.3.peg.3460"/>
<evidence type="ECO:0000313" key="1">
    <source>
        <dbReference type="EMBL" id="KMS53634.1"/>
    </source>
</evidence>
<accession>A0A0J7XPT3</accession>
<name>A0A0J7XPT3_9SPHN</name>
<dbReference type="EMBL" id="JACU01000007">
    <property type="protein sequence ID" value="KMS53634.1"/>
    <property type="molecule type" value="Genomic_DNA"/>
</dbReference>
<reference evidence="1 2" key="1">
    <citation type="journal article" date="2015" name="G3 (Bethesda)">
        <title>Insights into Ongoing Evolution of the Hexachlorocyclohexane Catabolic Pathway from Comparative Genomics of Ten Sphingomonadaceae Strains.</title>
        <authorList>
            <person name="Pearce S.L."/>
            <person name="Oakeshott J.G."/>
            <person name="Pandey G."/>
        </authorList>
    </citation>
    <scope>NUCLEOTIDE SEQUENCE [LARGE SCALE GENOMIC DNA]</scope>
    <source>
        <strain evidence="1 2">LL02</strain>
    </source>
</reference>
<sequence length="88" mass="8999">MAVEGYVLAATSLCRSLEPDRLSGGPLRIGVVASDVGIRVIAALDADVEVGSAVRLVVSKGPAGPILAVPVSYVEQPELPHAGNTHEN</sequence>
<dbReference type="AlphaFoldDB" id="A0A0J7XPT3"/>
<keyword evidence="2" id="KW-1185">Reference proteome</keyword>